<organism evidence="1 2">
    <name type="scientific">Chitinophaga rupis</name>
    <dbReference type="NCBI Taxonomy" id="573321"/>
    <lineage>
        <taxon>Bacteria</taxon>
        <taxon>Pseudomonadati</taxon>
        <taxon>Bacteroidota</taxon>
        <taxon>Chitinophagia</taxon>
        <taxon>Chitinophagales</taxon>
        <taxon>Chitinophagaceae</taxon>
        <taxon>Chitinophaga</taxon>
    </lineage>
</organism>
<proteinExistence type="predicted"/>
<dbReference type="STRING" id="573321.SAMN04488505_101475"/>
<evidence type="ECO:0000313" key="2">
    <source>
        <dbReference type="Proteomes" id="UP000198984"/>
    </source>
</evidence>
<dbReference type="OrthoDB" id="676109at2"/>
<keyword evidence="2" id="KW-1185">Reference proteome</keyword>
<accession>A0A1H7I6W3</accession>
<evidence type="ECO:0000313" key="1">
    <source>
        <dbReference type="EMBL" id="SEK58084.1"/>
    </source>
</evidence>
<reference evidence="1 2" key="1">
    <citation type="submission" date="2016-10" db="EMBL/GenBank/DDBJ databases">
        <authorList>
            <person name="de Groot N.N."/>
        </authorList>
    </citation>
    <scope>NUCLEOTIDE SEQUENCE [LARGE SCALE GENOMIC DNA]</scope>
    <source>
        <strain evidence="1 2">DSM 21039</strain>
    </source>
</reference>
<dbReference type="AlphaFoldDB" id="A0A1H7I6W3"/>
<gene>
    <name evidence="1" type="ORF">SAMN04488505_101475</name>
</gene>
<protein>
    <submittedName>
        <fullName evidence="1">Uncharacterized protein</fullName>
    </submittedName>
</protein>
<dbReference type="Proteomes" id="UP000198984">
    <property type="component" value="Unassembled WGS sequence"/>
</dbReference>
<sequence length="86" mass="9787">MRKLLDEAQYIDQYLLQAMSTEDKLLFQAQMLTNSALQENVQAQSQAHQLIRSLGRAAKRQQLQTIFDNLCATDPAFQAALNSIFK</sequence>
<dbReference type="EMBL" id="FOBB01000001">
    <property type="protein sequence ID" value="SEK58084.1"/>
    <property type="molecule type" value="Genomic_DNA"/>
</dbReference>
<dbReference type="RefSeq" id="WP_143080882.1">
    <property type="nucleotide sequence ID" value="NZ_FOBB01000001.1"/>
</dbReference>
<name>A0A1H7I6W3_9BACT</name>